<evidence type="ECO:0000313" key="6">
    <source>
        <dbReference type="Proteomes" id="UP001597286"/>
    </source>
</evidence>
<keyword evidence="2 5" id="KW-0808">Transferase</keyword>
<dbReference type="InterPro" id="IPR028098">
    <property type="entry name" value="Glyco_trans_4-like_N"/>
</dbReference>
<gene>
    <name evidence="5" type="ORF">ACFSJG_01395</name>
</gene>
<dbReference type="Pfam" id="PF00534">
    <property type="entry name" value="Glycos_transf_1"/>
    <property type="match status" value="1"/>
</dbReference>
<dbReference type="SUPFAM" id="SSF53756">
    <property type="entry name" value="UDP-Glycosyltransferase/glycogen phosphorylase"/>
    <property type="match status" value="1"/>
</dbReference>
<sequence>MIYYWCAGQDDNIGDVILRRRMLRTLQSAGPRCAVYVGSASDGFVEALALRPEDIVHRNFLGFVGSATVHSLRKNWLFGFNPGEIKCNRKQSLMHALLIPMMLVSLVHGRRCIRVGVGVGMDGYHAVWRALIAVTVRLCGVNVWRDASSRALFGTGDIAPDWAFDEGPDDSTAQDVEPDREYLGVAVRYDGPATSAAWVAAVRSLADGLGITPVVLVQVRRDSPRAHELAASLGCEVLDWIDESHAEQEKRLRDLYRRSVAVISDRLHVLVMALGEGAIPLGPMEHRDNKIAGHFAAAGFAPVSWDVRGWVPDRIVSTARAVIDDRDSVDDAARTARNRVREVGLRVTSRRAREGDRTRAPGTTPSVHYMVGGFRISLGDNSNTPGPRTHIVNFLRGLEQQGRQSDLYIASSFPMMGRFSTIRQSDYTGAGGSTIWIADAVRVVSAIWCGLNVTARTIVKPAPQIIYERVSVLQSLTSFHARKGSAVRIVEANGVLSRETAQDRKVLRSERLARALERRVLRRADLVVAVSDRLADELVDFADLDRGRILVVPNGVDERLVDLPREGTACRVIGFVGSVVKWQNLDQLILAVSRVESGACDDVRLEIVGDGAELENLKEMVQRANLGDLVTFHGRMAQADAFAVMTNWDIGIAGHQKSSSSSMYHSPLKLYEYAALGLAIVCTDSSDARSLATSGADVRIFDDTSEFESTLRELVAAPRRHPADVERSRAAVIRDHAWRARVGTVLDAASNLASGERSSTR</sequence>
<evidence type="ECO:0000256" key="1">
    <source>
        <dbReference type="ARBA" id="ARBA00022676"/>
    </source>
</evidence>
<dbReference type="RefSeq" id="WP_378483413.1">
    <property type="nucleotide sequence ID" value="NZ_JBHUFB010000002.1"/>
</dbReference>
<organism evidence="5 6">
    <name type="scientific">Rhodococcus gannanensis</name>
    <dbReference type="NCBI Taxonomy" id="1960308"/>
    <lineage>
        <taxon>Bacteria</taxon>
        <taxon>Bacillati</taxon>
        <taxon>Actinomycetota</taxon>
        <taxon>Actinomycetes</taxon>
        <taxon>Mycobacteriales</taxon>
        <taxon>Nocardiaceae</taxon>
        <taxon>Rhodococcus</taxon>
    </lineage>
</organism>
<accession>A0ABW4P0E2</accession>
<dbReference type="Proteomes" id="UP001597286">
    <property type="component" value="Unassembled WGS sequence"/>
</dbReference>
<dbReference type="EC" id="2.4.-.-" evidence="5"/>
<keyword evidence="6" id="KW-1185">Reference proteome</keyword>
<feature type="domain" description="Glycosyltransferase subfamily 4-like N-terminal" evidence="4">
    <location>
        <begin position="502"/>
        <end position="558"/>
    </location>
</feature>
<name>A0ABW4P0E2_9NOCA</name>
<dbReference type="PANTHER" id="PTHR12526:SF629">
    <property type="entry name" value="TEICHURONIC ACID BIOSYNTHESIS GLYCOSYLTRANSFERASE TUAH-RELATED"/>
    <property type="match status" value="1"/>
</dbReference>
<dbReference type="Pfam" id="PF13439">
    <property type="entry name" value="Glyco_transf_4"/>
    <property type="match status" value="1"/>
</dbReference>
<proteinExistence type="predicted"/>
<dbReference type="GO" id="GO:0016757">
    <property type="term" value="F:glycosyltransferase activity"/>
    <property type="evidence" value="ECO:0007669"/>
    <property type="project" value="UniProtKB-KW"/>
</dbReference>
<dbReference type="Gene3D" id="3.40.50.2000">
    <property type="entry name" value="Glycogen Phosphorylase B"/>
    <property type="match status" value="2"/>
</dbReference>
<evidence type="ECO:0000259" key="3">
    <source>
        <dbReference type="Pfam" id="PF00534"/>
    </source>
</evidence>
<evidence type="ECO:0000259" key="4">
    <source>
        <dbReference type="Pfam" id="PF13439"/>
    </source>
</evidence>
<protein>
    <submittedName>
        <fullName evidence="5">Glycosyltransferase</fullName>
        <ecNumber evidence="5">2.4.-.-</ecNumber>
    </submittedName>
</protein>
<comment type="caution">
    <text evidence="5">The sequence shown here is derived from an EMBL/GenBank/DDBJ whole genome shotgun (WGS) entry which is preliminary data.</text>
</comment>
<evidence type="ECO:0000313" key="5">
    <source>
        <dbReference type="EMBL" id="MFD1810855.1"/>
    </source>
</evidence>
<feature type="domain" description="Glycosyl transferase family 1" evidence="3">
    <location>
        <begin position="571"/>
        <end position="704"/>
    </location>
</feature>
<reference evidence="6" key="1">
    <citation type="journal article" date="2019" name="Int. J. Syst. Evol. Microbiol.">
        <title>The Global Catalogue of Microorganisms (GCM) 10K type strain sequencing project: providing services to taxonomists for standard genome sequencing and annotation.</title>
        <authorList>
            <consortium name="The Broad Institute Genomics Platform"/>
            <consortium name="The Broad Institute Genome Sequencing Center for Infectious Disease"/>
            <person name="Wu L."/>
            <person name="Ma J."/>
        </authorList>
    </citation>
    <scope>NUCLEOTIDE SEQUENCE [LARGE SCALE GENOMIC DNA]</scope>
    <source>
        <strain evidence="6">DT72</strain>
    </source>
</reference>
<keyword evidence="1 5" id="KW-0328">Glycosyltransferase</keyword>
<dbReference type="EMBL" id="JBHUFB010000002">
    <property type="protein sequence ID" value="MFD1810855.1"/>
    <property type="molecule type" value="Genomic_DNA"/>
</dbReference>
<dbReference type="PANTHER" id="PTHR12526">
    <property type="entry name" value="GLYCOSYLTRANSFERASE"/>
    <property type="match status" value="1"/>
</dbReference>
<dbReference type="InterPro" id="IPR001296">
    <property type="entry name" value="Glyco_trans_1"/>
</dbReference>
<evidence type="ECO:0000256" key="2">
    <source>
        <dbReference type="ARBA" id="ARBA00022679"/>
    </source>
</evidence>